<evidence type="ECO:0000313" key="7">
    <source>
        <dbReference type="EMBL" id="MBB6448488.1"/>
    </source>
</evidence>
<comment type="similarity">
    <text evidence="2 5">Belongs to the pseudouridine synthase RluA family.</text>
</comment>
<keyword evidence="8" id="KW-1185">Reference proteome</keyword>
<keyword evidence="4" id="KW-0694">RNA-binding</keyword>
<feature type="active site" evidence="3">
    <location>
        <position position="136"/>
    </location>
</feature>
<dbReference type="GO" id="GO:0009982">
    <property type="term" value="F:pseudouridine synthase activity"/>
    <property type="evidence" value="ECO:0007669"/>
    <property type="project" value="InterPro"/>
</dbReference>
<dbReference type="GO" id="GO:0000455">
    <property type="term" value="P:enzyme-directed rRNA pseudouridine synthesis"/>
    <property type="evidence" value="ECO:0007669"/>
    <property type="project" value="TreeGrafter"/>
</dbReference>
<dbReference type="Gene3D" id="3.30.2350.10">
    <property type="entry name" value="Pseudouridine synthase"/>
    <property type="match status" value="1"/>
</dbReference>
<dbReference type="GO" id="GO:0003723">
    <property type="term" value="F:RNA binding"/>
    <property type="evidence" value="ECO:0007669"/>
    <property type="project" value="UniProtKB-KW"/>
</dbReference>
<dbReference type="SUPFAM" id="SSF55120">
    <property type="entry name" value="Pseudouridine synthase"/>
    <property type="match status" value="1"/>
</dbReference>
<dbReference type="CDD" id="cd02869">
    <property type="entry name" value="PseudoU_synth_RluA_like"/>
    <property type="match status" value="1"/>
</dbReference>
<dbReference type="InterPro" id="IPR006145">
    <property type="entry name" value="PsdUridine_synth_RsuA/RluA"/>
</dbReference>
<comment type="caution">
    <text evidence="7">The sequence shown here is derived from an EMBL/GenBank/DDBJ whole genome shotgun (WGS) entry which is preliminary data.</text>
</comment>
<dbReference type="NCBIfam" id="TIGR00005">
    <property type="entry name" value="rluA_subfam"/>
    <property type="match status" value="1"/>
</dbReference>
<dbReference type="PROSITE" id="PS50889">
    <property type="entry name" value="S4"/>
    <property type="match status" value="1"/>
</dbReference>
<feature type="domain" description="Pseudouridine synthase RsuA/RluA-like" evidence="6">
    <location>
        <begin position="89"/>
        <end position="238"/>
    </location>
</feature>
<evidence type="ECO:0000256" key="4">
    <source>
        <dbReference type="PROSITE-ProRule" id="PRU00182"/>
    </source>
</evidence>
<comment type="catalytic activity">
    <reaction evidence="1 5">
        <text>a uridine in RNA = a pseudouridine in RNA</text>
        <dbReference type="Rhea" id="RHEA:48348"/>
        <dbReference type="Rhea" id="RHEA-COMP:12068"/>
        <dbReference type="Rhea" id="RHEA-COMP:12069"/>
        <dbReference type="ChEBI" id="CHEBI:65314"/>
        <dbReference type="ChEBI" id="CHEBI:65315"/>
    </reaction>
</comment>
<accession>A0A841PZZ5</accession>
<evidence type="ECO:0000256" key="5">
    <source>
        <dbReference type="RuleBase" id="RU362028"/>
    </source>
</evidence>
<keyword evidence="5 7" id="KW-0413">Isomerase</keyword>
<reference evidence="7 8" key="1">
    <citation type="submission" date="2020-08" db="EMBL/GenBank/DDBJ databases">
        <title>Genomic Encyclopedia of Type Strains, Phase IV (KMG-IV): sequencing the most valuable type-strain genomes for metagenomic binning, comparative biology and taxonomic classification.</title>
        <authorList>
            <person name="Goeker M."/>
        </authorList>
    </citation>
    <scope>NUCLEOTIDE SEQUENCE [LARGE SCALE GENOMIC DNA]</scope>
    <source>
        <strain evidence="7 8">DSM 21769</strain>
    </source>
</reference>
<evidence type="ECO:0000259" key="6">
    <source>
        <dbReference type="Pfam" id="PF00849"/>
    </source>
</evidence>
<evidence type="ECO:0000256" key="2">
    <source>
        <dbReference type="ARBA" id="ARBA00010876"/>
    </source>
</evidence>
<gene>
    <name evidence="7" type="ORF">HNR44_000437</name>
</gene>
<evidence type="ECO:0000256" key="3">
    <source>
        <dbReference type="PIRSR" id="PIRSR606225-1"/>
    </source>
</evidence>
<dbReference type="PANTHER" id="PTHR21600">
    <property type="entry name" value="MITOCHONDRIAL RNA PSEUDOURIDINE SYNTHASE"/>
    <property type="match status" value="1"/>
</dbReference>
<dbReference type="RefSeq" id="WP_184402476.1">
    <property type="nucleotide sequence ID" value="NZ_JACHHJ010000001.1"/>
</dbReference>
<name>A0A841PZZ5_9BACL</name>
<protein>
    <recommendedName>
        <fullName evidence="5">Pseudouridine synthase</fullName>
        <ecNumber evidence="5">5.4.99.-</ecNumber>
    </recommendedName>
</protein>
<dbReference type="Proteomes" id="UP000568839">
    <property type="component" value="Unassembled WGS sequence"/>
</dbReference>
<proteinExistence type="inferred from homology"/>
<dbReference type="AlphaFoldDB" id="A0A841PZZ5"/>
<dbReference type="PANTHER" id="PTHR21600:SF35">
    <property type="entry name" value="PSEUDOURIDINE SYNTHASE"/>
    <property type="match status" value="1"/>
</dbReference>
<comment type="function">
    <text evidence="5">Responsible for synthesis of pseudouridine from uracil.</text>
</comment>
<dbReference type="InterPro" id="IPR006225">
    <property type="entry name" value="PsdUridine_synth_RluC/D"/>
</dbReference>
<dbReference type="EC" id="5.4.99.-" evidence="5"/>
<dbReference type="EMBL" id="JACHHJ010000001">
    <property type="protein sequence ID" value="MBB6448488.1"/>
    <property type="molecule type" value="Genomic_DNA"/>
</dbReference>
<dbReference type="InterPro" id="IPR020103">
    <property type="entry name" value="PsdUridine_synth_cat_dom_sf"/>
</dbReference>
<dbReference type="InterPro" id="IPR050188">
    <property type="entry name" value="RluA_PseudoU_synthase"/>
</dbReference>
<evidence type="ECO:0000256" key="1">
    <source>
        <dbReference type="ARBA" id="ARBA00000073"/>
    </source>
</evidence>
<evidence type="ECO:0000313" key="8">
    <source>
        <dbReference type="Proteomes" id="UP000568839"/>
    </source>
</evidence>
<dbReference type="GO" id="GO:0140098">
    <property type="term" value="F:catalytic activity, acting on RNA"/>
    <property type="evidence" value="ECO:0007669"/>
    <property type="project" value="UniProtKB-ARBA"/>
</dbReference>
<organism evidence="7 8">
    <name type="scientific">Geomicrobium halophilum</name>
    <dbReference type="NCBI Taxonomy" id="549000"/>
    <lineage>
        <taxon>Bacteria</taxon>
        <taxon>Bacillati</taxon>
        <taxon>Bacillota</taxon>
        <taxon>Bacilli</taxon>
        <taxon>Bacillales</taxon>
        <taxon>Geomicrobium</taxon>
    </lineage>
</organism>
<dbReference type="Pfam" id="PF00849">
    <property type="entry name" value="PseudoU_synth_2"/>
    <property type="match status" value="1"/>
</dbReference>
<sequence>MSNWTSAWTWSVNAPLSIDDFLKIEKKMSTRMIKKIRRFGELQVNGKPAVKHQELLPGDVVCVVPPEEQFPAHFQRYSYPLSVIYEDAHLLILNKPAPMATMPGHGEKGESLAEAVMAYYETKKFPGSFHAVGRLDRGTSGIMIVGKHGYAHDKLTRFTEYRPNKRYVAFVEGSFPDGRQVIDDPIQRHPDSLIERQIGGDKPAITIAEKRGEGGGVSLVELTLITGRTHQLRVHLAARGYPIVGDTLYGSSSLWIKRQALHSIHTRFQHPITEKMYHLTAPFPRDLQPLFSKMGADILDELHQASTTSSNVKR</sequence>